<keyword evidence="3" id="KW-1185">Reference proteome</keyword>
<name>A0A4Y6RBF1_9BURK</name>
<dbReference type="AlphaFoldDB" id="A0A4Y6RBF1"/>
<evidence type="ECO:0000313" key="2">
    <source>
        <dbReference type="EMBL" id="QDG70209.1"/>
    </source>
</evidence>
<dbReference type="Proteomes" id="UP000316665">
    <property type="component" value="Chromosome"/>
</dbReference>
<feature type="domain" description="Effector-associated" evidence="1">
    <location>
        <begin position="737"/>
        <end position="819"/>
    </location>
</feature>
<proteinExistence type="predicted"/>
<gene>
    <name evidence="2" type="ORF">FJQ89_07115</name>
</gene>
<evidence type="ECO:0000259" key="1">
    <source>
        <dbReference type="Pfam" id="PF19955"/>
    </source>
</evidence>
<organism evidence="2 3">
    <name type="scientific">Janthinobacterium tructae</name>
    <dbReference type="NCBI Taxonomy" id="2590869"/>
    <lineage>
        <taxon>Bacteria</taxon>
        <taxon>Pseudomonadati</taxon>
        <taxon>Pseudomonadota</taxon>
        <taxon>Betaproteobacteria</taxon>
        <taxon>Burkholderiales</taxon>
        <taxon>Oxalobacteraceae</taxon>
        <taxon>Janthinobacterium</taxon>
    </lineage>
</organism>
<evidence type="ECO:0000313" key="3">
    <source>
        <dbReference type="Proteomes" id="UP000316665"/>
    </source>
</evidence>
<dbReference type="Pfam" id="PF19955">
    <property type="entry name" value="EAD1"/>
    <property type="match status" value="1"/>
</dbReference>
<dbReference type="Pfam" id="PF20012">
    <property type="entry name" value="GAP1-N1"/>
    <property type="match status" value="1"/>
</dbReference>
<dbReference type="OrthoDB" id="252376at2"/>
<dbReference type="EMBL" id="CP041185">
    <property type="protein sequence ID" value="QDG70209.1"/>
    <property type="molecule type" value="Genomic_DNA"/>
</dbReference>
<dbReference type="RefSeq" id="WP_141169641.1">
    <property type="nucleotide sequence ID" value="NZ_CP041185.1"/>
</dbReference>
<sequence>MEQAIYGEVARRGHGLRAASPNALMAEGIASKLDLPDTIPPGDLNWAPFVRGFPLSDHYVLARTFLDPTASRGGMVLTHALFIPLDEMCAASSLSPLFAGLHSTATDCVGQLEHLQLATSGETPVAPPDLIGTANALTAGGPGPVVRVGVDGFEELVDALWRNLWPSIRRSFAFRLSFGPNDVMMQPPPVLVCTPAQRQGQWTKHPVVKPGDLVWANESAKILLGQRSIAPILVLANDLGLDVQSFKDLARLERLEALLPTATTLDALLSVIRMVDGLSGQKTCGERLKNQLIDRFSAVLASAQPSQLLQLRNLGLDGFPSSAAVWNAMEQVVGDLDFAPLDDVSTMELVAASVNSDLAIAPWRGAASAGLGVAAHRTKHTIYSAIWRWAEVNSEAFVTALCVLPDDSEVELRLVQVAPKALAAASQEALLSALIRKRWLIAHGAALGAIAPPLEAVRRQLVAEVDQTTSQGIRAAMRNATPAQALECTVKLKDARLVDLCVELARENPDLLADIRCEEITEQKIWAAAIARQPARWNSPRNAAAVRDTVLRRFAGGHAVESGLLDALSHTPLANLNGTPERAQLWSRLPAALLPRYLDATARGWLDVATASNVTQPEPVLERAIVACPRLKEVLGDELKPFETRLVIVASLPSFGEEALITWLGDTLRSIRALSTSQAEQLGGLVAARGWKRAAKFLEEKRNCDRSDLLPALRKSEHLLDFYLRLKLKLSTPSKAEKWEALEREACELYPDGPETNELWSRAGGKNYQLGRGAQNGIARWHSALSSVRMGSGPKASELLAKMYQDFPNNEHLRLYAQDTDIVGHH</sequence>
<protein>
    <recommendedName>
        <fullName evidence="1">Effector-associated domain-containing protein</fullName>
    </recommendedName>
</protein>
<dbReference type="KEGG" id="jas:FJQ89_07115"/>
<dbReference type="InterPro" id="IPR045430">
    <property type="entry name" value="EAD1"/>
</dbReference>
<accession>A0A4Y6RBF1</accession>
<reference evidence="2 3" key="1">
    <citation type="submission" date="2019-06" db="EMBL/GenBank/DDBJ databases">
        <title>Complete genome sequence of Janthinobacterium sp. SNU WT3 isolated from diseased rainbow trout.</title>
        <authorList>
            <person name="Oh W.T."/>
            <person name="Park S.C."/>
        </authorList>
    </citation>
    <scope>NUCLEOTIDE SEQUENCE [LARGE SCALE GENOMIC DNA]</scope>
    <source>
        <strain evidence="2 3">SNU WT3</strain>
    </source>
</reference>